<feature type="chain" id="PRO_5032638775" evidence="2">
    <location>
        <begin position="28"/>
        <end position="703"/>
    </location>
</feature>
<dbReference type="SUPFAM" id="SSF69304">
    <property type="entry name" value="Tricorn protease N-terminal domain"/>
    <property type="match status" value="1"/>
</dbReference>
<sequence>MKRGRIRGLLAAVLLTSSLWGGTSAYAASEIRVDGNQPAVSSAGIDISYDYAVWILQGENTITLYDIYDSRETKIGNKSSKKTEPKVDGEYVAWIDDRHGGADVYVYDIRKDRETRITSGRTEATQLELAEDKIVWVDERDGNVYLYDLKTGVEKQVSKSGKASSPTVSRSYVAWEDKRNKNSDIYYYDISREREYQATSKSANEGKPSLYDDQIIYEYDKGSDTDIHLYEIGRDRDDQLTDSSDDELMPHMNEDYFIYVEGNNLILGDVTRPSRASVIEKGIHSRIQPRIAGDFVLFVKRDRDDNLTLHMYDTEDEELVPIGGMGGEPSQPHGDDRYVVYINEAGKYTSVVLSDLEKRTSKIISQANRDASRPLVSSPYVVWFDDRDETLVAYNIRTGKLSAPIGGNDYPNPDMYELVGNHLLWVNDGRRQSIMLTDLSTGETEDLASLREQPLAIGINDEYAMWVTGGGRTSSIILYDLRRGREEEIRRNVDVKGAALGEDYVVWSEYSDSTNSYDLFYYDLYRQRSNSMIRWTDKDQINPQMSRNVVLFENNRLSGKSNAFYYELYDLDEDNFLDEPWSDDAEMEEVRMGGNRVVWIDTRGSKTGVYTGAFASPRDDDDDDNGGTQPDDYTDYDLMKSLTDEDFVDELVKYDISKVYFVFNVGTSKEKTLLFMEGLNDLDLFFKLFEESPADKVVIRAYH</sequence>
<reference evidence="4" key="2">
    <citation type="submission" date="2021-04" db="EMBL/GenBank/DDBJ databases">
        <title>Brevibacillus composti FJAT-54423, complete genome.</title>
        <authorList>
            <person name="Tang R."/>
        </authorList>
    </citation>
    <scope>NUCLEOTIDE SEQUENCE</scope>
    <source>
        <strain evidence="4">FJAT-54424</strain>
    </source>
</reference>
<keyword evidence="6" id="KW-1185">Reference proteome</keyword>
<dbReference type="SUPFAM" id="SSF69322">
    <property type="entry name" value="Tricorn protease domain 2"/>
    <property type="match status" value="1"/>
</dbReference>
<evidence type="ECO:0000256" key="2">
    <source>
        <dbReference type="SAM" id="SignalP"/>
    </source>
</evidence>
<evidence type="ECO:0000313" key="6">
    <source>
        <dbReference type="Proteomes" id="UP000677234"/>
    </source>
</evidence>
<dbReference type="AlphaFoldDB" id="A0A7T5JQ03"/>
<dbReference type="EMBL" id="CP073708">
    <property type="protein sequence ID" value="QUO42865.1"/>
    <property type="molecule type" value="Genomic_DNA"/>
</dbReference>
<gene>
    <name evidence="3" type="ORF">JD108_08235</name>
    <name evidence="4" type="ORF">KDJ56_07915</name>
</gene>
<evidence type="ECO:0000313" key="4">
    <source>
        <dbReference type="EMBL" id="QUO42865.1"/>
    </source>
</evidence>
<feature type="signal peptide" evidence="2">
    <location>
        <begin position="1"/>
        <end position="27"/>
    </location>
</feature>
<dbReference type="PANTHER" id="PTHR36842">
    <property type="entry name" value="PROTEIN TOLB HOMOLOG"/>
    <property type="match status" value="1"/>
</dbReference>
<keyword evidence="2" id="KW-0732">Signal</keyword>
<feature type="region of interest" description="Disordered" evidence="1">
    <location>
        <begin position="613"/>
        <end position="633"/>
    </location>
</feature>
<dbReference type="EMBL" id="CP066308">
    <property type="protein sequence ID" value="QQE75839.1"/>
    <property type="molecule type" value="Genomic_DNA"/>
</dbReference>
<accession>A0A7T5JQ03</accession>
<dbReference type="Proteomes" id="UP000595847">
    <property type="component" value="Chromosome"/>
</dbReference>
<organism evidence="3 5">
    <name type="scientific">Brevibacillus composti</name>
    <dbReference type="NCBI Taxonomy" id="2796470"/>
    <lineage>
        <taxon>Bacteria</taxon>
        <taxon>Bacillati</taxon>
        <taxon>Bacillota</taxon>
        <taxon>Bacilli</taxon>
        <taxon>Bacillales</taxon>
        <taxon>Paenibacillaceae</taxon>
        <taxon>Brevibacillus</taxon>
    </lineage>
</organism>
<name>A0A7T5JQ03_9BACL</name>
<dbReference type="InterPro" id="IPR027618">
    <property type="entry name" value="Beta_prop_Msarc"/>
</dbReference>
<evidence type="ECO:0000313" key="3">
    <source>
        <dbReference type="EMBL" id="QQE75839.1"/>
    </source>
</evidence>
<proteinExistence type="predicted"/>
<protein>
    <submittedName>
        <fullName evidence="3">Uncharacterized protein</fullName>
    </submittedName>
</protein>
<dbReference type="PANTHER" id="PTHR36842:SF1">
    <property type="entry name" value="PROTEIN TOLB"/>
    <property type="match status" value="1"/>
</dbReference>
<dbReference type="InterPro" id="IPR011042">
    <property type="entry name" value="6-blade_b-propeller_TolB-like"/>
</dbReference>
<dbReference type="Gene3D" id="2.120.10.30">
    <property type="entry name" value="TolB, C-terminal domain"/>
    <property type="match status" value="2"/>
</dbReference>
<reference evidence="3 5" key="1">
    <citation type="submission" date="2020-12" db="EMBL/GenBank/DDBJ databases">
        <title>strain FJAT-54423T represents a novel species of the genus Brevibacillus.</title>
        <authorList>
            <person name="Tang R."/>
        </authorList>
    </citation>
    <scope>NUCLEOTIDE SEQUENCE [LARGE SCALE GENOMIC DNA]</scope>
    <source>
        <strain evidence="3 5">FJAT-54423</strain>
    </source>
</reference>
<dbReference type="RefSeq" id="WP_198829353.1">
    <property type="nucleotide sequence ID" value="NZ_CP066308.1"/>
</dbReference>
<evidence type="ECO:0000313" key="5">
    <source>
        <dbReference type="Proteomes" id="UP000595847"/>
    </source>
</evidence>
<dbReference type="Proteomes" id="UP000677234">
    <property type="component" value="Chromosome"/>
</dbReference>
<evidence type="ECO:0000256" key="1">
    <source>
        <dbReference type="SAM" id="MobiDB-lite"/>
    </source>
</evidence>
<dbReference type="KEGG" id="bcop:JD108_08235"/>
<dbReference type="NCBIfam" id="TIGR04275">
    <property type="entry name" value="beta_prop_Msarc"/>
    <property type="match status" value="3"/>
</dbReference>